<evidence type="ECO:0000256" key="1">
    <source>
        <dbReference type="SAM" id="MobiDB-lite"/>
    </source>
</evidence>
<evidence type="ECO:0000313" key="3">
    <source>
        <dbReference type="EMBL" id="KAF6002751.1"/>
    </source>
</evidence>
<comment type="caution">
    <text evidence="3">The sequence shown here is derived from an EMBL/GenBank/DDBJ whole genome shotgun (WGS) entry which is preliminary data.</text>
</comment>
<evidence type="ECO:0000313" key="4">
    <source>
        <dbReference type="Proteomes" id="UP000530660"/>
    </source>
</evidence>
<dbReference type="SUPFAM" id="SSF51905">
    <property type="entry name" value="FAD/NAD(P)-binding domain"/>
    <property type="match status" value="1"/>
</dbReference>
<proteinExistence type="predicted"/>
<feature type="domain" description="Amine oxidase" evidence="2">
    <location>
        <begin position="75"/>
        <end position="554"/>
    </location>
</feature>
<keyword evidence="4" id="KW-1185">Reference proteome</keyword>
<feature type="region of interest" description="Disordered" evidence="1">
    <location>
        <begin position="31"/>
        <end position="57"/>
    </location>
</feature>
<sequence length="569" mass="63006">MLLRESLFVPSTLPNELAFSVSPLVTRTARRVSERNGQRQGTGKKARCPPSVSSSPTRWRAQVDFPRVRIVGAGLSGLATATSLIEEHGWDPARVEVYEAANVVGGRVRTDRLPEGFLLDRGFQVLLEAYPEQRRLLRAKGDTYPDELKLGRFLPGATVRLPTGISVYVGDPFRNSPSDLWATLRAPLGTFDDKLRIGLQRLQTQLRYSSDPQKILEAVKMRGGREETAEEALSQLSASFRQAFFAPFYRGIFLDELSNISSRLFRYIYHMLAVGYASLPDNGYGIEAVPRLLERRLRDEHGLTIHLGQRVTDLNDVASDAVVVLATDIVWTKRLLEQAVVSARFSPAAQVNIRALLSGWLAAGADGEGEALQRLSTCLYFAGDGAEPPKELTTRPRALILNADEPSASDDRRSQNSVRRPLMNHLCFPSSVARSYAPANQYLVSCSVVETAYSQLVDPFDIDLQPGGPLDTLVRAQLHRWYPTLRDQVDSWRFLRAYRVRGAQPRQRLDGAPFLVPNLDGCLDLGRLYVCGDWCDTPTANGALHSGIRVASGIAKAFGLEKTRSSTAQ</sequence>
<reference evidence="3 4" key="1">
    <citation type="journal article" date="2020" name="J. Phycol.">
        <title>Comparative genome analysis reveals Cyanidiococcus gen. nov., a new extremophilic red algal genus sister to Cyanidioschyzon (Cyanidioschyzonaceae, Rhodophyta).</title>
        <authorList>
            <person name="Liu S.-L."/>
            <person name="Chiang Y.-R."/>
            <person name="Yoon H.S."/>
            <person name="Fu H.-Y."/>
        </authorList>
    </citation>
    <scope>NUCLEOTIDE SEQUENCE [LARGE SCALE GENOMIC DNA]</scope>
    <source>
        <strain evidence="3 4">THAL066</strain>
    </source>
</reference>
<accession>A0A7J7IKC0</accession>
<dbReference type="GO" id="GO:0016491">
    <property type="term" value="F:oxidoreductase activity"/>
    <property type="evidence" value="ECO:0007669"/>
    <property type="project" value="InterPro"/>
</dbReference>
<dbReference type="InterPro" id="IPR002937">
    <property type="entry name" value="Amino_oxidase"/>
</dbReference>
<dbReference type="AlphaFoldDB" id="A0A7J7IKC0"/>
<dbReference type="EMBL" id="VWRR01000009">
    <property type="protein sequence ID" value="KAF6002751.1"/>
    <property type="molecule type" value="Genomic_DNA"/>
</dbReference>
<organism evidence="3 4">
    <name type="scientific">Cyanidiococcus yangmingshanensis</name>
    <dbReference type="NCBI Taxonomy" id="2690220"/>
    <lineage>
        <taxon>Eukaryota</taxon>
        <taxon>Rhodophyta</taxon>
        <taxon>Bangiophyceae</taxon>
        <taxon>Cyanidiales</taxon>
        <taxon>Cyanidiaceae</taxon>
        <taxon>Cyanidiococcus</taxon>
    </lineage>
</organism>
<dbReference type="Proteomes" id="UP000530660">
    <property type="component" value="Unassembled WGS sequence"/>
</dbReference>
<dbReference type="Gene3D" id="3.50.50.60">
    <property type="entry name" value="FAD/NAD(P)-binding domain"/>
    <property type="match status" value="1"/>
</dbReference>
<gene>
    <name evidence="3" type="ORF">F1559_002828</name>
</gene>
<name>A0A7J7IKC0_9RHOD</name>
<dbReference type="PANTHER" id="PTHR42841">
    <property type="entry name" value="AMINE OXIDASE"/>
    <property type="match status" value="1"/>
</dbReference>
<dbReference type="Pfam" id="PF01593">
    <property type="entry name" value="Amino_oxidase"/>
    <property type="match status" value="1"/>
</dbReference>
<dbReference type="InterPro" id="IPR036188">
    <property type="entry name" value="FAD/NAD-bd_sf"/>
</dbReference>
<dbReference type="OrthoDB" id="5046242at2759"/>
<evidence type="ECO:0000259" key="2">
    <source>
        <dbReference type="Pfam" id="PF01593"/>
    </source>
</evidence>
<protein>
    <recommendedName>
        <fullName evidence="2">Amine oxidase domain-containing protein</fullName>
    </recommendedName>
</protein>